<keyword evidence="3" id="KW-1185">Reference proteome</keyword>
<evidence type="ECO:0000313" key="2">
    <source>
        <dbReference type="EMBL" id="QEQ97264.1"/>
    </source>
</evidence>
<dbReference type="AlphaFoldDB" id="A0A5P1RC72"/>
<gene>
    <name evidence="2" type="ORF">F0U83_11375</name>
</gene>
<evidence type="ECO:0000256" key="1">
    <source>
        <dbReference type="SAM" id="SignalP"/>
    </source>
</evidence>
<dbReference type="Proteomes" id="UP000324760">
    <property type="component" value="Chromosome"/>
</dbReference>
<dbReference type="OrthoDB" id="6198711at2"/>
<feature type="signal peptide" evidence="1">
    <location>
        <begin position="1"/>
        <end position="17"/>
    </location>
</feature>
<name>A0A5P1RC72_9GAMM</name>
<evidence type="ECO:0008006" key="4">
    <source>
        <dbReference type="Google" id="ProtNLM"/>
    </source>
</evidence>
<proteinExistence type="predicted"/>
<dbReference type="RefSeq" id="WP_138987093.1">
    <property type="nucleotide sequence ID" value="NZ_CP043869.1"/>
</dbReference>
<keyword evidence="1" id="KW-0732">Signal</keyword>
<dbReference type="EMBL" id="CP043869">
    <property type="protein sequence ID" value="QEQ97264.1"/>
    <property type="molecule type" value="Genomic_DNA"/>
</dbReference>
<organism evidence="2 3">
    <name type="scientific">Neptunomonas concharum</name>
    <dbReference type="NCBI Taxonomy" id="1031538"/>
    <lineage>
        <taxon>Bacteria</taxon>
        <taxon>Pseudomonadati</taxon>
        <taxon>Pseudomonadota</taxon>
        <taxon>Gammaproteobacteria</taxon>
        <taxon>Oceanospirillales</taxon>
        <taxon>Oceanospirillaceae</taxon>
        <taxon>Neptunomonas</taxon>
    </lineage>
</organism>
<dbReference type="Pfam" id="PF13036">
    <property type="entry name" value="LpoB"/>
    <property type="match status" value="1"/>
</dbReference>
<sequence length="176" mass="19626">MNIKQLFSVSLMAVVLAGCNTMPGKGGQAGVSVMDPNSRAHLDTELTMADYTAFAENVTNKMLSSQLVQKWGSKKPRLIVSRLQNNTDNENIRMQDIHDRITETILNSGVARLVDTSATRFDYVVRTELSSTRQYGADGAELAFFKLEFKMFKIDGEMVGQWSDVLPLGRAQQKFL</sequence>
<accession>A0A5P1RC72</accession>
<dbReference type="PROSITE" id="PS51257">
    <property type="entry name" value="PROKAR_LIPOPROTEIN"/>
    <property type="match status" value="1"/>
</dbReference>
<feature type="chain" id="PRO_5024913929" description="Penicillin-binding protein activator LpoB" evidence="1">
    <location>
        <begin position="18"/>
        <end position="176"/>
    </location>
</feature>
<protein>
    <recommendedName>
        <fullName evidence="4">Penicillin-binding protein activator LpoB</fullName>
    </recommendedName>
</protein>
<dbReference type="InterPro" id="IPR014094">
    <property type="entry name" value="LpoB"/>
</dbReference>
<evidence type="ECO:0000313" key="3">
    <source>
        <dbReference type="Proteomes" id="UP000324760"/>
    </source>
</evidence>
<reference evidence="2 3" key="1">
    <citation type="journal article" date="2019" name="Biochem. Eng. J.">
        <title>Metabolic engineering of the marine bacteria Neptunomonas concharum for the production of acetoin and meso-2,3-butanediol from acetate.</title>
        <authorList>
            <person name="Li W."/>
            <person name="Pu N."/>
            <person name="Liu C.-X."/>
            <person name="Yuan Q.-P."/>
            <person name="Li Z.-J."/>
        </authorList>
    </citation>
    <scope>NUCLEOTIDE SEQUENCE [LARGE SCALE GENOMIC DNA]</scope>
    <source>
        <strain evidence="2 3">JCM17730</strain>
    </source>
</reference>
<dbReference type="Gene3D" id="3.40.50.10610">
    <property type="entry name" value="ABC-type transport auxiliary lipoprotein component"/>
    <property type="match status" value="1"/>
</dbReference>
<dbReference type="KEGG" id="ncu:F0U83_11375"/>